<sequence length="446" mass="50816">MAHGQRTQRHRRRHRRLPDAPPRPVRQPRVTRKKASPPRQRRKDPNRHHPKHAKQRPTPDSSVRAGNGPIMATIEKYQTSRGETRYMVRYRKPDHTSTKKRGFTRKKDAQEWLAKHAVIDIRQGTYTDPTLSRTTIGQIHEQWTQERTPYWKPSSLERRNDTWRLYLQDSLEHLEISRLTTQYAQQLISRIAATYSRSTTEACIVTLRGITRTAIRDHLIPNDPMTGIHPPKNTTDRRHRYITVPQLLSLADAAARGNRLTDPQRNRDIILLLGFCGLRWGELAGLRVEDIDLTANRIHIRHNAHQMNDGTWVDGTPKGGKPRSVPMPRIVADTLKRRVENLQPNDLVFPSPSGGYLRTVNRKAGGWWRGAFNRAGLDSMPAHDLRHTAASIAVHAGANVKALQRMLGHANASMTLDVYADLFDSDLDMVAANINRAITVAESGET</sequence>
<feature type="compositionally biased region" description="Basic residues" evidence="5">
    <location>
        <begin position="1"/>
        <end position="16"/>
    </location>
</feature>
<dbReference type="InterPro" id="IPR010998">
    <property type="entry name" value="Integrase_recombinase_N"/>
</dbReference>
<dbReference type="GO" id="GO:0003677">
    <property type="term" value="F:DNA binding"/>
    <property type="evidence" value="ECO:0007669"/>
    <property type="project" value="UniProtKB-KW"/>
</dbReference>
<reference evidence="7 8" key="1">
    <citation type="journal article" date="2019" name="Syst. Appl. Microbiol.">
        <title>Characterization of Bifidobacterium species in feaces of the Egyptian fruit bat: Description of B. vespertilionis sp. nov. and B. rousetti sp. nov.</title>
        <authorList>
            <person name="Modesto M."/>
            <person name="Satti M."/>
            <person name="Watanabe K."/>
            <person name="Puglisi E."/>
            <person name="Morelli L."/>
            <person name="Huang C.-H."/>
            <person name="Liou J.-S."/>
            <person name="Miyashita M."/>
            <person name="Tamura T."/>
            <person name="Saito S."/>
            <person name="Mori K."/>
            <person name="Huang L."/>
            <person name="Sciavilla P."/>
            <person name="Sandri C."/>
            <person name="Spiezio C."/>
            <person name="Vitali F."/>
            <person name="Cavalieri D."/>
            <person name="Perpetuini G."/>
            <person name="Tofalo R."/>
            <person name="Bonetti A."/>
            <person name="Arita M."/>
            <person name="Mattarelli P."/>
        </authorList>
    </citation>
    <scope>NUCLEOTIDE SEQUENCE [LARGE SCALE GENOMIC DNA]</scope>
    <source>
        <strain evidence="7 8">RST7</strain>
    </source>
</reference>
<evidence type="ECO:0000313" key="8">
    <source>
        <dbReference type="Proteomes" id="UP000412028"/>
    </source>
</evidence>
<evidence type="ECO:0000313" key="7">
    <source>
        <dbReference type="EMBL" id="KAA8831435.1"/>
    </source>
</evidence>
<comment type="similarity">
    <text evidence="1">Belongs to the 'phage' integrase family.</text>
</comment>
<evidence type="ECO:0000256" key="1">
    <source>
        <dbReference type="ARBA" id="ARBA00008857"/>
    </source>
</evidence>
<comment type="caution">
    <text evidence="7">The sequence shown here is derived from an EMBL/GenBank/DDBJ whole genome shotgun (WGS) entry which is preliminary data.</text>
</comment>
<dbReference type="CDD" id="cd01189">
    <property type="entry name" value="INT_ICEBs1_C_like"/>
    <property type="match status" value="1"/>
</dbReference>
<dbReference type="GO" id="GO:0015074">
    <property type="term" value="P:DNA integration"/>
    <property type="evidence" value="ECO:0007669"/>
    <property type="project" value="UniProtKB-KW"/>
</dbReference>
<dbReference type="InterPro" id="IPR050808">
    <property type="entry name" value="Phage_Integrase"/>
</dbReference>
<dbReference type="Gene3D" id="1.10.150.130">
    <property type="match status" value="1"/>
</dbReference>
<dbReference type="Proteomes" id="UP000412028">
    <property type="component" value="Unassembled WGS sequence"/>
</dbReference>
<feature type="compositionally biased region" description="Basic residues" evidence="5">
    <location>
        <begin position="29"/>
        <end position="55"/>
    </location>
</feature>
<dbReference type="AlphaFoldDB" id="A0A5M9ZVB0"/>
<dbReference type="InterPro" id="IPR013762">
    <property type="entry name" value="Integrase-like_cat_sf"/>
</dbReference>
<dbReference type="PANTHER" id="PTHR30629:SF2">
    <property type="entry name" value="PROPHAGE INTEGRASE INTS-RELATED"/>
    <property type="match status" value="1"/>
</dbReference>
<evidence type="ECO:0000256" key="5">
    <source>
        <dbReference type="SAM" id="MobiDB-lite"/>
    </source>
</evidence>
<dbReference type="PANTHER" id="PTHR30629">
    <property type="entry name" value="PROPHAGE INTEGRASE"/>
    <property type="match status" value="1"/>
</dbReference>
<evidence type="ECO:0000256" key="3">
    <source>
        <dbReference type="ARBA" id="ARBA00023125"/>
    </source>
</evidence>
<feature type="region of interest" description="Disordered" evidence="5">
    <location>
        <begin position="1"/>
        <end position="70"/>
    </location>
</feature>
<dbReference type="SUPFAM" id="SSF56349">
    <property type="entry name" value="DNA breaking-rejoining enzymes"/>
    <property type="match status" value="1"/>
</dbReference>
<feature type="domain" description="Tyr recombinase" evidence="6">
    <location>
        <begin position="237"/>
        <end position="432"/>
    </location>
</feature>
<dbReference type="InterPro" id="IPR002104">
    <property type="entry name" value="Integrase_catalytic"/>
</dbReference>
<keyword evidence="4" id="KW-0233">DNA recombination</keyword>
<proteinExistence type="inferred from homology"/>
<dbReference type="PROSITE" id="PS51898">
    <property type="entry name" value="TYR_RECOMBINASE"/>
    <property type="match status" value="1"/>
</dbReference>
<evidence type="ECO:0000256" key="4">
    <source>
        <dbReference type="ARBA" id="ARBA00023172"/>
    </source>
</evidence>
<evidence type="ECO:0000259" key="6">
    <source>
        <dbReference type="PROSITE" id="PS51898"/>
    </source>
</evidence>
<name>A0A5M9ZVB0_9BIFI</name>
<organism evidence="7 8">
    <name type="scientific">Bifidobacterium tissieri</name>
    <dbReference type="NCBI Taxonomy" id="1630162"/>
    <lineage>
        <taxon>Bacteria</taxon>
        <taxon>Bacillati</taxon>
        <taxon>Actinomycetota</taxon>
        <taxon>Actinomycetes</taxon>
        <taxon>Bifidobacteriales</taxon>
        <taxon>Bifidobacteriaceae</taxon>
        <taxon>Bifidobacterium</taxon>
    </lineage>
</organism>
<gene>
    <name evidence="7" type="ORF">EMO89_01480</name>
</gene>
<evidence type="ECO:0000256" key="2">
    <source>
        <dbReference type="ARBA" id="ARBA00022908"/>
    </source>
</evidence>
<dbReference type="OrthoDB" id="1822491at2"/>
<dbReference type="GO" id="GO:0006310">
    <property type="term" value="P:DNA recombination"/>
    <property type="evidence" value="ECO:0007669"/>
    <property type="project" value="UniProtKB-KW"/>
</dbReference>
<keyword evidence="3" id="KW-0238">DNA-binding</keyword>
<keyword evidence="2" id="KW-0229">DNA integration</keyword>
<protein>
    <submittedName>
        <fullName evidence="7">Site-specific integrase</fullName>
    </submittedName>
</protein>
<dbReference type="InterPro" id="IPR011010">
    <property type="entry name" value="DNA_brk_join_enz"/>
</dbReference>
<dbReference type="Gene3D" id="1.10.443.10">
    <property type="entry name" value="Intergrase catalytic core"/>
    <property type="match status" value="1"/>
</dbReference>
<dbReference type="EMBL" id="RZUI01000002">
    <property type="protein sequence ID" value="KAA8831435.1"/>
    <property type="molecule type" value="Genomic_DNA"/>
</dbReference>
<accession>A0A5M9ZVB0</accession>
<dbReference type="Pfam" id="PF00589">
    <property type="entry name" value="Phage_integrase"/>
    <property type="match status" value="1"/>
</dbReference>